<dbReference type="eggNOG" id="COG3210">
    <property type="taxonomic scope" value="Bacteria"/>
</dbReference>
<organism evidence="3 4">
    <name type="scientific">Pseudomonas bharatica CSV86</name>
    <dbReference type="NCBI Taxonomy" id="1005395"/>
    <lineage>
        <taxon>Bacteria</taxon>
        <taxon>Pseudomonadati</taxon>
        <taxon>Pseudomonadota</taxon>
        <taxon>Gammaproteobacteria</taxon>
        <taxon>Pseudomonadales</taxon>
        <taxon>Pseudomonadaceae</taxon>
        <taxon>Pseudomonas</taxon>
        <taxon>Pseudomonas bharatica</taxon>
    </lineage>
</organism>
<feature type="compositionally biased region" description="Gly residues" evidence="1">
    <location>
        <begin position="1153"/>
        <end position="1176"/>
    </location>
</feature>
<keyword evidence="4" id="KW-1185">Reference proteome</keyword>
<dbReference type="OrthoDB" id="2664633at2"/>
<dbReference type="EMBL" id="AMWJ02000002">
    <property type="protein sequence ID" value="NNJ17255.1"/>
    <property type="molecule type" value="Genomic_DNA"/>
</dbReference>
<dbReference type="RefSeq" id="WP_009403567.1">
    <property type="nucleotide sequence ID" value="NZ_AMWJ02000002.1"/>
</dbReference>
<gene>
    <name evidence="3" type="ORF">CSV86_019760</name>
</gene>
<feature type="chain" id="PRO_5043982838" evidence="2">
    <location>
        <begin position="30"/>
        <end position="1514"/>
    </location>
</feature>
<dbReference type="GO" id="GO:0003824">
    <property type="term" value="F:catalytic activity"/>
    <property type="evidence" value="ECO:0007669"/>
    <property type="project" value="UniProtKB-ARBA"/>
</dbReference>
<protein>
    <submittedName>
        <fullName evidence="3">Filamentous hemagglutinin N-terminal domain-containing protein</fullName>
    </submittedName>
</protein>
<feature type="region of interest" description="Disordered" evidence="1">
    <location>
        <begin position="570"/>
        <end position="606"/>
    </location>
</feature>
<feature type="compositionally biased region" description="Basic and acidic residues" evidence="1">
    <location>
        <begin position="570"/>
        <end position="584"/>
    </location>
</feature>
<feature type="region of interest" description="Disordered" evidence="1">
    <location>
        <begin position="1147"/>
        <end position="1176"/>
    </location>
</feature>
<comment type="caution">
    <text evidence="3">The sequence shown here is derived from an EMBL/GenBank/DDBJ whole genome shotgun (WGS) entry which is preliminary data.</text>
</comment>
<keyword evidence="2" id="KW-0732">Signal</keyword>
<proteinExistence type="predicted"/>
<sequence length="1514" mass="158574">MKTARHCFNPNLLRLAIAASLIGPGIGLASPALQPAPGPGGTPTINPHNGVPVIDIVAPNASGLSHNQFLDYNVGKPGAVLNNALQPGQSQLAGQLGANPQLQGQAASTILNEVISRNASIIEGPQEIFGRPADYILANPNGITINGGTFINTTKAGLIVGRPVIEDGRLSQFDNLDSNAQLKVGERGLANVEGALALIAPKIESAGLLDAKGDLEVIAGRNRIDVASGQVFEHRPGTPGSIDANLFGAMRAGQIRIISTAEGAGVRIAPPSMSARDGISVDSAGDLDIAGSARRQSRIDAGTGELKLNAAANLRLSAVDASAARVEGRAGKRLVLDSKTREKISRENQSDKKKWWFVTTETYDRQRTTTERKDLGSQLVASGAIDLKAGEDLQIRNAKVKARDDLSIDAGGRLDIGAGLQSVHVDETIRHRKHLWRGDKDSREYRETALPSELSAGKLKLEAGTHMRVEGSTLRSGKDMTVKAPHLEVTTAQQNSSDTSKQYSGDLVSGSFFGKRDGSEGGDTRNLGSQMISGGALTVVADQVQVSGSRIASKDDALLASQKATLTVEAAHDTRQHSTRHSDSKVFGLVSNSSDSQQRSDSVLTSDVTSDSNLRLASADELRVIGSRLKAGDKLQLEAAKDLNLSAAKESQQINTQETRRGFYANARETVLAADGKPGSKQYNAAAGYQLTSKDNTSSQTTLVPSQLDAGSIEVTGKSRVAIDSSRLNANQGAIDISGAQVSLGAQSNQRQQSSTDTRFGGGIAATGGMDRIGTGPEGFHHQQVREQTSIDPLSSELKATGDIRVNTSDLVNEAAKVEAGGELLVDAPQVDNRATAKVEEVRESNREWNGRAGLSLEIKDLTRPIENVVNGNEAARFQQASVEDALAPPTLGVDLSLDHLKREQTRRSETANVSELSAGVVKVKADSLNDNGTRYSASNGKVHIDAKHHQFSAAQDSVSEAVQRLDVSGAARVETATGKDIAVRLSGKGGSLDSTTQSITAQPGSLYGQQGIQVQLGSDGLYEGTRFDGGKGAVTVDAAGDLTLAQANDRQQSSLRQTDGSGWVKAGTTPGGKALELRGYLDHKRLDSRDSQARVASIDAQGAVQLTSGGKMTLAGTRIGDPQNKPTDITLDAQGPLQVLAATDTHSASGSNLGGGGEVQVRNGGAGAGGGLGGHFETGRIDEQSSKATAAVLTAKDSLNFTSQDGSDQAIHLQGVKASAKEVMVTAENGGVLVESAQDTEKRDNLKLTAGAGFSKTPAEAKADNKSALHGRALVNLDQLDALHHLNSELNGQRVGLNSLNDMQLKGVRVNAGAIDGQIGGDLLVASQMDRIKGLKIDVDARLSQEKNPQGYLNAVKSFSGPLAAKAEKSVGSTVQKIDPGFSPTLDLKVDHRQLDSVAEPSRLVGRDGIALEVAGDVRLSGADLRAPKGDVELGSGHVSKQTLSGRDYRRVVGTNLSNAPVELGQDLVNTYKESAMGLEDGDASVDLGLFRTGGHDREVSVGSNVTSKKGQH</sequence>
<dbReference type="InterPro" id="IPR012334">
    <property type="entry name" value="Pectin_lyas_fold"/>
</dbReference>
<reference evidence="3 4" key="1">
    <citation type="journal article" date="2013" name="Genome Announc.">
        <title>Genome Sequence of Naphthalene-Degrading Soil Bacterium Pseudomonas putida CSV86.</title>
        <authorList>
            <person name="Phale P.S."/>
            <person name="Paliwal V."/>
            <person name="Raju S.C."/>
            <person name="Modak A."/>
            <person name="Purohit H.J."/>
        </authorList>
    </citation>
    <scope>NUCLEOTIDE SEQUENCE [LARGE SCALE GENOMIC DNA]</scope>
    <source>
        <strain evidence="3 4">CSV86</strain>
    </source>
</reference>
<accession>L1LWH3</accession>
<dbReference type="Pfam" id="PF13332">
    <property type="entry name" value="Fil_haemagg_2"/>
    <property type="match status" value="7"/>
</dbReference>
<evidence type="ECO:0000313" key="3">
    <source>
        <dbReference type="EMBL" id="NNJ17255.1"/>
    </source>
</evidence>
<dbReference type="Gene3D" id="2.160.20.10">
    <property type="entry name" value="Single-stranded right-handed beta-helix, Pectin lyase-like"/>
    <property type="match status" value="1"/>
</dbReference>
<evidence type="ECO:0000256" key="1">
    <source>
        <dbReference type="SAM" id="MobiDB-lite"/>
    </source>
</evidence>
<feature type="signal peptide" evidence="2">
    <location>
        <begin position="1"/>
        <end position="29"/>
    </location>
</feature>
<evidence type="ECO:0000313" key="4">
    <source>
        <dbReference type="Proteomes" id="UP000010448"/>
    </source>
</evidence>
<dbReference type="InterPro" id="IPR011050">
    <property type="entry name" value="Pectin_lyase_fold/virulence"/>
</dbReference>
<evidence type="ECO:0000256" key="2">
    <source>
        <dbReference type="SAM" id="SignalP"/>
    </source>
</evidence>
<dbReference type="SMART" id="SM00912">
    <property type="entry name" value="Haemagg_act"/>
    <property type="match status" value="1"/>
</dbReference>
<feature type="compositionally biased region" description="Low complexity" evidence="1">
    <location>
        <begin position="591"/>
        <end position="606"/>
    </location>
</feature>
<dbReference type="Pfam" id="PF05860">
    <property type="entry name" value="TPS"/>
    <property type="match status" value="1"/>
</dbReference>
<dbReference type="NCBIfam" id="TIGR01901">
    <property type="entry name" value="adhes_NPXG"/>
    <property type="match status" value="1"/>
</dbReference>
<dbReference type="SUPFAM" id="SSF51126">
    <property type="entry name" value="Pectin lyase-like"/>
    <property type="match status" value="1"/>
</dbReference>
<dbReference type="InterPro" id="IPR008638">
    <property type="entry name" value="FhaB/CdiA-like_TPS"/>
</dbReference>
<dbReference type="InterPro" id="IPR025157">
    <property type="entry name" value="Hemagglutinin_rpt"/>
</dbReference>
<feature type="region of interest" description="Disordered" evidence="1">
    <location>
        <begin position="1051"/>
        <end position="1070"/>
    </location>
</feature>
<name>L1LWH3_9PSED</name>
<dbReference type="Proteomes" id="UP000010448">
    <property type="component" value="Unassembled WGS sequence"/>
</dbReference>
<feature type="compositionally biased region" description="Polar residues" evidence="1">
    <location>
        <begin position="1051"/>
        <end position="1061"/>
    </location>
</feature>